<dbReference type="Proteomes" id="UP001651158">
    <property type="component" value="Unassembled WGS sequence"/>
</dbReference>
<organism evidence="1 2">
    <name type="scientific">Taenia crassiceps</name>
    <dbReference type="NCBI Taxonomy" id="6207"/>
    <lineage>
        <taxon>Eukaryota</taxon>
        <taxon>Metazoa</taxon>
        <taxon>Spiralia</taxon>
        <taxon>Lophotrochozoa</taxon>
        <taxon>Platyhelminthes</taxon>
        <taxon>Cestoda</taxon>
        <taxon>Eucestoda</taxon>
        <taxon>Cyclophyllidea</taxon>
        <taxon>Taeniidae</taxon>
        <taxon>Taenia</taxon>
    </lineage>
</organism>
<dbReference type="EMBL" id="JAKROA010000005">
    <property type="protein sequence ID" value="KAL5107008.1"/>
    <property type="molecule type" value="Genomic_DNA"/>
</dbReference>
<protein>
    <submittedName>
        <fullName evidence="1">Uncharacterized protein</fullName>
    </submittedName>
</protein>
<comment type="caution">
    <text evidence="1">The sequence shown here is derived from an EMBL/GenBank/DDBJ whole genome shotgun (WGS) entry which is preliminary data.</text>
</comment>
<keyword evidence="2" id="KW-1185">Reference proteome</keyword>
<accession>A0ABR4QBQ5</accession>
<name>A0ABR4QBQ5_9CEST</name>
<reference evidence="1 2" key="1">
    <citation type="journal article" date="2022" name="Front. Cell. Infect. Microbiol.">
        <title>The Genomes of Two Strains of Taenia crassiceps the Animal Model for the Study of Human Cysticercosis.</title>
        <authorList>
            <person name="Bobes R.J."/>
            <person name="Estrada K."/>
            <person name="Rios-Valencia D.G."/>
            <person name="Calderon-Gallegos A."/>
            <person name="de la Torre P."/>
            <person name="Carrero J.C."/>
            <person name="Sanchez-Flores A."/>
            <person name="Laclette J.P."/>
        </authorList>
    </citation>
    <scope>NUCLEOTIDE SEQUENCE [LARGE SCALE GENOMIC DNA]</scope>
    <source>
        <strain evidence="1">WFUcys</strain>
    </source>
</reference>
<gene>
    <name evidence="1" type="ORF">TcWFU_007662</name>
</gene>
<evidence type="ECO:0000313" key="1">
    <source>
        <dbReference type="EMBL" id="KAL5107008.1"/>
    </source>
</evidence>
<evidence type="ECO:0000313" key="2">
    <source>
        <dbReference type="Proteomes" id="UP001651158"/>
    </source>
</evidence>
<sequence length="111" mass="12417">MTSSTAASSSYHWSKFHRVLLNRPPSLEKASLKWTSKQNFLGVIPEFSYTLPEVDFVATGWSPVPLLKPFSFTACGCTVYCLDSGLYPTKEIRGALFEDMAQSARLHKHSD</sequence>
<proteinExistence type="predicted"/>